<name>A0ABQ3B9L7_9GAMM</name>
<dbReference type="EMBL" id="BMYZ01000004">
    <property type="protein sequence ID" value="GGY86031.1"/>
    <property type="molecule type" value="Genomic_DNA"/>
</dbReference>
<gene>
    <name evidence="3" type="ORF">GCM10011613_33810</name>
</gene>
<evidence type="ECO:0000259" key="2">
    <source>
        <dbReference type="Pfam" id="PF13372"/>
    </source>
</evidence>
<reference evidence="4" key="1">
    <citation type="journal article" date="2019" name="Int. J. Syst. Evol. Microbiol.">
        <title>The Global Catalogue of Microorganisms (GCM) 10K type strain sequencing project: providing services to taxonomists for standard genome sequencing and annotation.</title>
        <authorList>
            <consortium name="The Broad Institute Genomics Platform"/>
            <consortium name="The Broad Institute Genome Sequencing Center for Infectious Disease"/>
            <person name="Wu L."/>
            <person name="Ma J."/>
        </authorList>
    </citation>
    <scope>NUCLEOTIDE SEQUENCE [LARGE SCALE GENOMIC DNA]</scope>
    <source>
        <strain evidence="4">KCTC 32239</strain>
    </source>
</reference>
<proteinExistence type="predicted"/>
<evidence type="ECO:0000256" key="1">
    <source>
        <dbReference type="SAM" id="SignalP"/>
    </source>
</evidence>
<sequence length="408" mass="47308">MKLFPFMASAICFSLTTLVFADSTQQFNFSNRTRYADVNDGNSGKDISTLFRVNLKSQWNEVFSSFVEVDYVKSFLPDDHSDGLHFNEHTMIADAPGADLNQAFVTLKFDDMKFDLGRQRLAYDSQRFIGGNALWQNEQTFDAVSSRFSLKSNSVLNYAYVFNVNRIFGDKADKDFYDVDYNKNWEKPERPEYLLGDHKHKTHLLHLEWNEWDYSQLVAYHYAIRNQDLISDSNNTTGISYSFNVKGDQFKYRLQAEAATQKRTEISNAVQVPYYMLDAGISVNSVELSSRYEVMGAKNNIPFITPLGSLYDFMGWANRFGTPIVSGVEDASLRLLWRASPFRIDARYHVFHEYDGSRKLGDEADIDVVFKPAKKHAVSLRFAYFEPEDWFEPHNHVKKMYLDYTYNL</sequence>
<dbReference type="InterPro" id="IPR025388">
    <property type="entry name" value="Alginate_export_dom"/>
</dbReference>
<protein>
    <recommendedName>
        <fullName evidence="2">Alginate export domain-containing protein</fullName>
    </recommendedName>
</protein>
<dbReference type="Proteomes" id="UP000619761">
    <property type="component" value="Unassembled WGS sequence"/>
</dbReference>
<evidence type="ECO:0000313" key="3">
    <source>
        <dbReference type="EMBL" id="GGY86031.1"/>
    </source>
</evidence>
<accession>A0ABQ3B9L7</accession>
<feature type="chain" id="PRO_5045394416" description="Alginate export domain-containing protein" evidence="1">
    <location>
        <begin position="22"/>
        <end position="408"/>
    </location>
</feature>
<feature type="domain" description="Alginate export" evidence="2">
    <location>
        <begin position="55"/>
        <end position="148"/>
    </location>
</feature>
<dbReference type="RefSeq" id="WP_189420782.1">
    <property type="nucleotide sequence ID" value="NZ_BMYZ01000004.1"/>
</dbReference>
<evidence type="ECO:0000313" key="4">
    <source>
        <dbReference type="Proteomes" id="UP000619761"/>
    </source>
</evidence>
<keyword evidence="4" id="KW-1185">Reference proteome</keyword>
<keyword evidence="1" id="KW-0732">Signal</keyword>
<dbReference type="Pfam" id="PF13372">
    <property type="entry name" value="Alginate_exp"/>
    <property type="match status" value="1"/>
</dbReference>
<feature type="signal peptide" evidence="1">
    <location>
        <begin position="1"/>
        <end position="21"/>
    </location>
</feature>
<comment type="caution">
    <text evidence="3">The sequence shown here is derived from an EMBL/GenBank/DDBJ whole genome shotgun (WGS) entry which is preliminary data.</text>
</comment>
<organism evidence="3 4">
    <name type="scientific">Cellvibrio zantedeschiae</name>
    <dbReference type="NCBI Taxonomy" id="1237077"/>
    <lineage>
        <taxon>Bacteria</taxon>
        <taxon>Pseudomonadati</taxon>
        <taxon>Pseudomonadota</taxon>
        <taxon>Gammaproteobacteria</taxon>
        <taxon>Cellvibrionales</taxon>
        <taxon>Cellvibrionaceae</taxon>
        <taxon>Cellvibrio</taxon>
    </lineage>
</organism>